<feature type="transmembrane region" description="Helical" evidence="12">
    <location>
        <begin position="1213"/>
        <end position="1232"/>
    </location>
</feature>
<feature type="transmembrane region" description="Helical" evidence="12">
    <location>
        <begin position="884"/>
        <end position="905"/>
    </location>
</feature>
<feature type="transmembrane region" description="Helical" evidence="12">
    <location>
        <begin position="1042"/>
        <end position="1064"/>
    </location>
</feature>
<dbReference type="GO" id="GO:0005886">
    <property type="term" value="C:plasma membrane"/>
    <property type="evidence" value="ECO:0007669"/>
    <property type="project" value="UniProtKB-SubCell"/>
</dbReference>
<feature type="transmembrane region" description="Helical" evidence="12">
    <location>
        <begin position="1784"/>
        <end position="1809"/>
    </location>
</feature>
<feature type="transmembrane region" description="Helical" evidence="12">
    <location>
        <begin position="1871"/>
        <end position="1891"/>
    </location>
</feature>
<evidence type="ECO:0000313" key="14">
    <source>
        <dbReference type="EMBL" id="KAJ7313043.1"/>
    </source>
</evidence>
<evidence type="ECO:0000256" key="6">
    <source>
        <dbReference type="ARBA" id="ARBA00022989"/>
    </source>
</evidence>
<dbReference type="Pfam" id="PF01094">
    <property type="entry name" value="ANF_receptor"/>
    <property type="match status" value="2"/>
</dbReference>
<feature type="transmembrane region" description="Helical" evidence="12">
    <location>
        <begin position="210"/>
        <end position="235"/>
    </location>
</feature>
<evidence type="ECO:0000259" key="13">
    <source>
        <dbReference type="PROSITE" id="PS50259"/>
    </source>
</evidence>
<evidence type="ECO:0000256" key="11">
    <source>
        <dbReference type="ARBA" id="ARBA00023224"/>
    </source>
</evidence>
<feature type="transmembrane region" description="Helical" evidence="12">
    <location>
        <begin position="297"/>
        <end position="317"/>
    </location>
</feature>
<dbReference type="InterPro" id="IPR004073">
    <property type="entry name" value="GPCR_3_vmron_rcpt_2"/>
</dbReference>
<accession>A0A9Q0XGY4</accession>
<dbReference type="PROSITE" id="PS00981">
    <property type="entry name" value="G_PROTEIN_RECEP_F3_3"/>
    <property type="match status" value="3"/>
</dbReference>
<evidence type="ECO:0000256" key="4">
    <source>
        <dbReference type="ARBA" id="ARBA00022692"/>
    </source>
</evidence>
<feature type="domain" description="G-protein coupled receptors family 3 profile" evidence="13">
    <location>
        <begin position="103"/>
        <end position="348"/>
    </location>
</feature>
<feature type="transmembrane region" description="Helical" evidence="12">
    <location>
        <begin position="1677"/>
        <end position="1701"/>
    </location>
</feature>
<feature type="transmembrane region" description="Helical" evidence="12">
    <location>
        <begin position="174"/>
        <end position="198"/>
    </location>
</feature>
<evidence type="ECO:0000256" key="9">
    <source>
        <dbReference type="ARBA" id="ARBA00023170"/>
    </source>
</evidence>
<gene>
    <name evidence="14" type="ORF">JRQ81_004307</name>
</gene>
<dbReference type="InterPro" id="IPR028082">
    <property type="entry name" value="Peripla_BP_I"/>
</dbReference>
<feature type="transmembrane region" description="Helical" evidence="12">
    <location>
        <begin position="103"/>
        <end position="126"/>
    </location>
</feature>
<feature type="transmembrane region" description="Helical" evidence="12">
    <location>
        <begin position="953"/>
        <end position="976"/>
    </location>
</feature>
<name>A0A9Q0XGY4_9SAUR</name>
<dbReference type="EMBL" id="JAPFRF010000012">
    <property type="protein sequence ID" value="KAJ7313043.1"/>
    <property type="molecule type" value="Genomic_DNA"/>
</dbReference>
<dbReference type="PRINTS" id="PR00248">
    <property type="entry name" value="GPCRMGR"/>
</dbReference>
<dbReference type="Gene3D" id="3.40.50.2300">
    <property type="match status" value="4"/>
</dbReference>
<dbReference type="PROSITE" id="PS50259">
    <property type="entry name" value="G_PROTEIN_RECEP_F3_4"/>
    <property type="match status" value="3"/>
</dbReference>
<dbReference type="Pfam" id="PF07562">
    <property type="entry name" value="NCD3G"/>
    <property type="match status" value="3"/>
</dbReference>
<proteinExistence type="inferred from homology"/>
<keyword evidence="9" id="KW-0675">Receptor</keyword>
<feature type="domain" description="G-protein coupled receptors family 3 profile" evidence="13">
    <location>
        <begin position="882"/>
        <end position="1146"/>
    </location>
</feature>
<feature type="transmembrane region" description="Helical" evidence="12">
    <location>
        <begin position="1108"/>
        <end position="1131"/>
    </location>
</feature>
<keyword evidence="6 12" id="KW-1133">Transmembrane helix</keyword>
<protein>
    <recommendedName>
        <fullName evidence="13">G-protein coupled receptors family 3 profile domain-containing protein</fullName>
    </recommendedName>
</protein>
<evidence type="ECO:0000256" key="3">
    <source>
        <dbReference type="ARBA" id="ARBA00022475"/>
    </source>
</evidence>
<feature type="transmembrane region" description="Helical" evidence="12">
    <location>
        <begin position="1903"/>
        <end position="1926"/>
    </location>
</feature>
<dbReference type="InterPro" id="IPR000068">
    <property type="entry name" value="GPCR_3_Ca_sens_rcpt-rel"/>
</dbReference>
<feature type="transmembrane region" description="Helical" evidence="12">
    <location>
        <begin position="419"/>
        <end position="438"/>
    </location>
</feature>
<sequence length="1941" mass="219106">MDPHRPNGKTFTVNESAIVWNQKFNQIVPHAKCVESCQAGYNKIVQQGKPVCCYECTPCPEGRISTHADADECEECSEDQHPNQHHNRCLSKDVAYLSYKEPAGAALACCAILCSTVTVLVGWVFLQYRHTPLVKANNWNLTCVLLVFLFLGFLSPFLFLGWPGKVSCLLRQTLFGIIFSVSVSCVLAKTLTVVLAFMATQPGSRARKWVGNRLGVSMVFLGSLLQTILCIVWLATSPPFPEFDKTSQVDQIIVRCNEGSDTMFCVVLGYMGLLAIVSFKVAFFARQLPDTFNEAKLITFSMLVFCSVWVSFVPAYLSTKGKYMVAVEIFSILASNLGLLGCIFFPKVVPKNYQHVLAFLFAIQEINKNDKLLPNTTLGSVVAGDYFSARRACEATLEMLFNLWGNPFNYHCGKMEERLLAIIGGLTSLRSIQMANLLSTYKMPQLSYGSFDPELSDKIQFPYFFRMTPNEQPQRDGIVELLKHFRWNWVGLLLSNDDNGETFLQTMRPRLLQNHICIAATEFVPMVTTHNSNKTIGTILDRLSSALRSYPLNVWLIYGDGQSMEGFHIILESHEIFHNRPMEKVWIITAQWDFTTVFPWNTFTAKSLNGTLSFALHSNVVPGFQAFLETLNPYQSNDFIDLFWSAAFLCSLPGPNKYPSNLPTCTGEESLGSLSQSVFELEMSGQSYGVYNAVYAVAHALHAMSLSATRRRPTRSGYSDGQLNIQPWQLHSFLRQVRFNNSAGDEIFFNEKGELAFGYDINNLVTFPNRSFRRVRVGRMDPHRPNGKTFTLNESAIVWNQKFNQIVPHAKCVESCQAGYNKIVQQGKPVCCYECTPCPEGRISTHADADECEECSEDQYPNQHHNRCLSKDVAYLSYKEPAGAALACCAILCSTVTVVVGWLFLQYRHTPLVKANNWNLTCVLLIFLFLGFLSPFLFLGWPGKVSCLFRQTLFGIVFSVSVSCVLAKTITVVLAFMATQPGSRARKWVRNRLGVSMVFLGSLLQTILCIVWLATSPPFPEFDKTSQVDQIIVRCNEGSDTMFYLVLGYMVLLALISFMVAFFARRLPDTFNEAKLITFSMLVFCSVWVSFLPTYLSTKGKYMVAVEIFSILASNLGLLGCIFLPKCYIIIMRPERNTREQLGRKKYNHILAFLFAIQEINKNDKLLPNTTLGSIVADDHFNARRACEATHNLLFTYWGNPINYHCGKESERLLAIIGGFTSLSSIQMANLLSTYKMPQLSYGPFDPALSDRIHFPYFFRMTPNEQPQYDGIVELLKHFGWNWVGLLLSNDDMGEMFLRTIRPRLLQNHICIAATEFVPMVTTHNSNKTLTTILGSLSSALRSYPLNVWLIYGDGRSMEGFRIILESHEIFRNRPMERVWIITAQWDFTTISPWNTFTAKSLNGTLSFALHSNVVPGFQAFLETLNPYQSNDFHIHVFWYSAFLCVLPKANMYAPNTPKCTGDENLGSLPQSVFELEMSGPSYAVYNAVYVVAHALHAMSSSVAKQKTRRTGYRESWLNIHPWQLHSFLRQVRFNNSAGDEIFFNEKGELAFGYDINNLVTFPNRSFQRVRVGRMDLHGPDRETFMMNGSAIVWNPKFNQTVPPATCVESCRPGYFKVAQQGKPVCCYDCTRCPEGQISTQADADRCEKCSEDWFPNLGQNGCIPKRVTYLSYGDHWGPTLGSCALFFSGLTVVVMCTFLHYQHTPLVKANNWTLTCILLLSLFLGFLCPFLFIGRPGKVSCLLRQTFFGIIFSVAVSCVLAKTITVVLAFMATQPGSRARKWVGNRLGVSVVLLSSLIQTVLCIVWLMTSPPFPEFDMKSRVDEMIVQCNEGSDMMFYLVLGYMVLLALTSFMVAFFARRLPDTFNEAKLITFSMLVFCSVWVSFLPTYLSTKGKYMVAVEIFSILASNLGLLGCIFLPKCYIIILRPELNTRERLGRKK</sequence>
<dbReference type="InterPro" id="IPR011500">
    <property type="entry name" value="GPCR_3_9-Cys_dom"/>
</dbReference>
<feature type="transmembrane region" description="Helical" evidence="12">
    <location>
        <begin position="1713"/>
        <end position="1735"/>
    </location>
</feature>
<evidence type="ECO:0000256" key="8">
    <source>
        <dbReference type="ARBA" id="ARBA00023136"/>
    </source>
</evidence>
<dbReference type="SUPFAM" id="SSF53822">
    <property type="entry name" value="Periplasmic binding protein-like I"/>
    <property type="match status" value="2"/>
</dbReference>
<dbReference type="FunFam" id="3.40.50.2300:FF:000024">
    <property type="entry name" value="Vomeronasal 2, receptor 73"/>
    <property type="match status" value="2"/>
</dbReference>
<keyword evidence="4 12" id="KW-0812">Transmembrane</keyword>
<dbReference type="Gene3D" id="2.10.50.30">
    <property type="entry name" value="GPCR, family 3, nine cysteines domain"/>
    <property type="match status" value="3"/>
</dbReference>
<dbReference type="InterPro" id="IPR017979">
    <property type="entry name" value="GPCR_3_CS"/>
</dbReference>
<dbReference type="CDD" id="cd15283">
    <property type="entry name" value="7tmC_V2R_pheromone"/>
    <property type="match status" value="3"/>
</dbReference>
<evidence type="ECO:0000256" key="10">
    <source>
        <dbReference type="ARBA" id="ARBA00023180"/>
    </source>
</evidence>
<dbReference type="Proteomes" id="UP001142489">
    <property type="component" value="Unassembled WGS sequence"/>
</dbReference>
<organism evidence="14 15">
    <name type="scientific">Phrynocephalus forsythii</name>
    <dbReference type="NCBI Taxonomy" id="171643"/>
    <lineage>
        <taxon>Eukaryota</taxon>
        <taxon>Metazoa</taxon>
        <taxon>Chordata</taxon>
        <taxon>Craniata</taxon>
        <taxon>Vertebrata</taxon>
        <taxon>Euteleostomi</taxon>
        <taxon>Lepidosauria</taxon>
        <taxon>Squamata</taxon>
        <taxon>Bifurcata</taxon>
        <taxon>Unidentata</taxon>
        <taxon>Episquamata</taxon>
        <taxon>Toxicofera</taxon>
        <taxon>Iguania</taxon>
        <taxon>Acrodonta</taxon>
        <taxon>Agamidae</taxon>
        <taxon>Agaminae</taxon>
        <taxon>Phrynocephalus</taxon>
    </lineage>
</organism>
<comment type="caution">
    <text evidence="14">The sequence shown here is derived from an EMBL/GenBank/DDBJ whole genome shotgun (WGS) entry which is preliminary data.</text>
</comment>
<keyword evidence="5" id="KW-0732">Signal</keyword>
<evidence type="ECO:0000256" key="2">
    <source>
        <dbReference type="ARBA" id="ARBA00007242"/>
    </source>
</evidence>
<comment type="subcellular location">
    <subcellularLocation>
        <location evidence="1">Cell membrane</location>
        <topology evidence="1">Multi-pass membrane protein</topology>
    </subcellularLocation>
</comment>
<feature type="transmembrane region" description="Helical" evidence="12">
    <location>
        <begin position="1076"/>
        <end position="1096"/>
    </location>
</feature>
<dbReference type="InterPro" id="IPR038550">
    <property type="entry name" value="GPCR_3_9-Cys_sf"/>
</dbReference>
<dbReference type="PANTHER" id="PTHR24061">
    <property type="entry name" value="CALCIUM-SENSING RECEPTOR-RELATED"/>
    <property type="match status" value="1"/>
</dbReference>
<keyword evidence="8 12" id="KW-0472">Membrane</keyword>
<dbReference type="PRINTS" id="PR01535">
    <property type="entry name" value="VOMERONASL2R"/>
</dbReference>
<dbReference type="GO" id="GO:0004930">
    <property type="term" value="F:G protein-coupled receptor activity"/>
    <property type="evidence" value="ECO:0007669"/>
    <property type="project" value="UniProtKB-KW"/>
</dbReference>
<keyword evidence="3" id="KW-1003">Cell membrane</keyword>
<feature type="transmembrane region" description="Helical" evidence="12">
    <location>
        <begin position="917"/>
        <end position="941"/>
    </location>
</feature>
<dbReference type="InterPro" id="IPR000337">
    <property type="entry name" value="GPCR_3"/>
</dbReference>
<evidence type="ECO:0000256" key="7">
    <source>
        <dbReference type="ARBA" id="ARBA00023040"/>
    </source>
</evidence>
<dbReference type="OrthoDB" id="9639017at2759"/>
<keyword evidence="15" id="KW-1185">Reference proteome</keyword>
<dbReference type="FunFam" id="2.10.50.30:FF:000002">
    <property type="entry name" value="Vomeronasal 2 receptor, h1"/>
    <property type="match status" value="3"/>
</dbReference>
<keyword evidence="7" id="KW-0297">G-protein coupled receptor</keyword>
<feature type="transmembrane region" description="Helical" evidence="12">
    <location>
        <begin position="997"/>
        <end position="1015"/>
    </location>
</feature>
<feature type="transmembrane region" description="Helical" evidence="12">
    <location>
        <begin position="138"/>
        <end position="162"/>
    </location>
</feature>
<evidence type="ECO:0000313" key="15">
    <source>
        <dbReference type="Proteomes" id="UP001142489"/>
    </source>
</evidence>
<feature type="domain" description="G-protein coupled receptors family 3 profile" evidence="13">
    <location>
        <begin position="1677"/>
        <end position="1941"/>
    </location>
</feature>
<dbReference type="InterPro" id="IPR017978">
    <property type="entry name" value="GPCR_3_C"/>
</dbReference>
<feature type="transmembrane region" description="Helical" evidence="12">
    <location>
        <begin position="267"/>
        <end position="285"/>
    </location>
</feature>
<evidence type="ECO:0000256" key="5">
    <source>
        <dbReference type="ARBA" id="ARBA00022729"/>
    </source>
</evidence>
<dbReference type="PANTHER" id="PTHR24061:SF599">
    <property type="entry name" value="G-PROTEIN COUPLED RECEPTORS FAMILY 3 PROFILE DOMAIN-CONTAINING PROTEIN"/>
    <property type="match status" value="1"/>
</dbReference>
<comment type="similarity">
    <text evidence="2">Belongs to the G-protein coupled receptor 3 family.</text>
</comment>
<feature type="transmembrane region" description="Helical" evidence="12">
    <location>
        <begin position="323"/>
        <end position="345"/>
    </location>
</feature>
<feature type="transmembrane region" description="Helical" evidence="12">
    <location>
        <begin position="1747"/>
        <end position="1772"/>
    </location>
</feature>
<evidence type="ECO:0000256" key="12">
    <source>
        <dbReference type="SAM" id="Phobius"/>
    </source>
</evidence>
<keyword evidence="10" id="KW-0325">Glycoprotein</keyword>
<evidence type="ECO:0000256" key="1">
    <source>
        <dbReference type="ARBA" id="ARBA00004651"/>
    </source>
</evidence>
<feature type="transmembrane region" description="Helical" evidence="12">
    <location>
        <begin position="1836"/>
        <end position="1859"/>
    </location>
</feature>
<dbReference type="Pfam" id="PF00003">
    <property type="entry name" value="7tm_3"/>
    <property type="match status" value="3"/>
</dbReference>
<keyword evidence="11" id="KW-0807">Transducer</keyword>
<dbReference type="InterPro" id="IPR001828">
    <property type="entry name" value="ANF_lig-bd_rcpt"/>
</dbReference>
<reference evidence="14" key="1">
    <citation type="journal article" date="2023" name="DNA Res.">
        <title>Chromosome-level genome assembly of Phrynocephalus forsythii using third-generation DNA sequencing and Hi-C analysis.</title>
        <authorList>
            <person name="Qi Y."/>
            <person name="Zhao W."/>
            <person name="Zhao Y."/>
            <person name="Niu C."/>
            <person name="Cao S."/>
            <person name="Zhang Y."/>
        </authorList>
    </citation>
    <scope>NUCLEOTIDE SEQUENCE</scope>
    <source>
        <tissue evidence="14">Muscle</tissue>
    </source>
</reference>